<evidence type="ECO:0000313" key="10">
    <source>
        <dbReference type="Proteomes" id="UP000741863"/>
    </source>
</evidence>
<dbReference type="Gene3D" id="3.30.420.40">
    <property type="match status" value="2"/>
</dbReference>
<evidence type="ECO:0000256" key="1">
    <source>
        <dbReference type="ARBA" id="ARBA00022475"/>
    </source>
</evidence>
<dbReference type="RefSeq" id="WP_204696790.1">
    <property type="nucleotide sequence ID" value="NZ_JAFBEC010000004.1"/>
</dbReference>
<dbReference type="GO" id="GO:0051301">
    <property type="term" value="P:cell division"/>
    <property type="evidence" value="ECO:0007669"/>
    <property type="project" value="UniProtKB-KW"/>
</dbReference>
<evidence type="ECO:0000256" key="7">
    <source>
        <dbReference type="SAM" id="MobiDB-lite"/>
    </source>
</evidence>
<dbReference type="SUPFAM" id="SSF53067">
    <property type="entry name" value="Actin-like ATPase domain"/>
    <property type="match status" value="2"/>
</dbReference>
<proteinExistence type="inferred from homology"/>
<comment type="subcellular location">
    <subcellularLocation>
        <location evidence="5">Cell membrane</location>
        <topology evidence="5">Peripheral membrane protein</topology>
        <orientation evidence="5">Cytoplasmic side</orientation>
    </subcellularLocation>
    <text evidence="5">Localizes to the Z ring in an FtsZ-dependent manner. Targeted to the membrane through a conserved C-terminal amphipathic helix.</text>
</comment>
<protein>
    <recommendedName>
        <fullName evidence="5 6">Cell division protein FtsA</fullName>
    </recommendedName>
</protein>
<dbReference type="CDD" id="cd24048">
    <property type="entry name" value="ASKHA_NBD_FtsA"/>
    <property type="match status" value="1"/>
</dbReference>
<evidence type="ECO:0000259" key="8">
    <source>
        <dbReference type="SMART" id="SM00842"/>
    </source>
</evidence>
<feature type="domain" description="SHS2" evidence="8">
    <location>
        <begin position="7"/>
        <end position="194"/>
    </location>
</feature>
<dbReference type="InterPro" id="IPR050696">
    <property type="entry name" value="FtsA/MreB"/>
</dbReference>
<accession>A0ABS2PAS8</accession>
<comment type="function">
    <text evidence="5 6">Cell division protein that is involved in the assembly of the Z ring. May serve as a membrane anchor for the Z ring.</text>
</comment>
<sequence>MDNNTIYVSLDIGTAEVRVMIGEMSAGMLNIIGVGNAASTGIKKGAVVDIDATVNAIREAVDKAERMVGMSIKQVVVGINGNHIDLHQTHGIVAVSSPNKEITAEDIDRVTDAASVVSIPHDREIVDIVPLQYIVDGYDGITDPTGMIGVRLEMEGLLVTGSKTVLHNLLRCVEKANLEITDIFLQPLAAGEIAVSSDERMLGVALVDIGGGQTTISYFKNGGLHSTYVMPIGGSHVTNDLSVGLRTTMTQAEQLKTEHGHAFIDDSSDEVTTTITPMGQGSGEEYSQRDLAHIIEPRMEEIFELVNETLDAEGDIPGGVVLTGGGVMLPGTLELARDVLGRNVRMAIPDYIGVREPRYTNAVGLIEFAHKHVRMHNKEMVAATTESAQPKVEQNRKSRHSANELEESNEDSPGVKKRVRNFFKVFFE</sequence>
<dbReference type="SMART" id="SM00842">
    <property type="entry name" value="FtsA"/>
    <property type="match status" value="1"/>
</dbReference>
<evidence type="ECO:0000313" key="9">
    <source>
        <dbReference type="EMBL" id="MBM7632499.1"/>
    </source>
</evidence>
<name>A0ABS2PAS8_9BACL</name>
<dbReference type="InterPro" id="IPR043129">
    <property type="entry name" value="ATPase_NBD"/>
</dbReference>
<dbReference type="Proteomes" id="UP000741863">
    <property type="component" value="Unassembled WGS sequence"/>
</dbReference>
<dbReference type="Pfam" id="PF14450">
    <property type="entry name" value="FtsA"/>
    <property type="match status" value="1"/>
</dbReference>
<comment type="subunit">
    <text evidence="5">Self-interacts. Interacts with FtsZ.</text>
</comment>
<evidence type="ECO:0000256" key="6">
    <source>
        <dbReference type="PIRNR" id="PIRNR003101"/>
    </source>
</evidence>
<keyword evidence="10" id="KW-1185">Reference proteome</keyword>
<gene>
    <name evidence="5" type="primary">ftsA</name>
    <name evidence="9" type="ORF">JOD17_001593</name>
</gene>
<keyword evidence="3 5" id="KW-0472">Membrane</keyword>
<evidence type="ECO:0000256" key="2">
    <source>
        <dbReference type="ARBA" id="ARBA00022618"/>
    </source>
</evidence>
<keyword evidence="1 5" id="KW-1003">Cell membrane</keyword>
<dbReference type="PANTHER" id="PTHR32432:SF4">
    <property type="entry name" value="CELL DIVISION PROTEIN FTSA"/>
    <property type="match status" value="1"/>
</dbReference>
<dbReference type="EMBL" id="JAFBEC010000004">
    <property type="protein sequence ID" value="MBM7632499.1"/>
    <property type="molecule type" value="Genomic_DNA"/>
</dbReference>
<dbReference type="PIRSF" id="PIRSF003101">
    <property type="entry name" value="FtsA"/>
    <property type="match status" value="1"/>
</dbReference>
<dbReference type="InterPro" id="IPR020823">
    <property type="entry name" value="Cell_div_FtsA"/>
</dbReference>
<organism evidence="9 10">
    <name type="scientific">Geomicrobium sediminis</name>
    <dbReference type="NCBI Taxonomy" id="1347788"/>
    <lineage>
        <taxon>Bacteria</taxon>
        <taxon>Bacillati</taxon>
        <taxon>Bacillota</taxon>
        <taxon>Bacilli</taxon>
        <taxon>Bacillales</taxon>
        <taxon>Geomicrobium</taxon>
    </lineage>
</organism>
<dbReference type="InterPro" id="IPR003494">
    <property type="entry name" value="SHS2_FtsA"/>
</dbReference>
<comment type="caution">
    <text evidence="9">The sequence shown here is derived from an EMBL/GenBank/DDBJ whole genome shotgun (WGS) entry which is preliminary data.</text>
</comment>
<dbReference type="NCBIfam" id="TIGR01174">
    <property type="entry name" value="ftsA"/>
    <property type="match status" value="1"/>
</dbReference>
<dbReference type="Gene3D" id="3.30.1490.110">
    <property type="match status" value="1"/>
</dbReference>
<comment type="similarity">
    <text evidence="5 6">Belongs to the FtsA/MreB family.</text>
</comment>
<keyword evidence="2 5" id="KW-0132">Cell division</keyword>
<keyword evidence="4 5" id="KW-0131">Cell cycle</keyword>
<dbReference type="HAMAP" id="MF_02033">
    <property type="entry name" value="FtsA"/>
    <property type="match status" value="1"/>
</dbReference>
<dbReference type="PANTHER" id="PTHR32432">
    <property type="entry name" value="CELL DIVISION PROTEIN FTSA-RELATED"/>
    <property type="match status" value="1"/>
</dbReference>
<evidence type="ECO:0000256" key="5">
    <source>
        <dbReference type="HAMAP-Rule" id="MF_02033"/>
    </source>
</evidence>
<evidence type="ECO:0000256" key="4">
    <source>
        <dbReference type="ARBA" id="ARBA00023306"/>
    </source>
</evidence>
<evidence type="ECO:0000256" key="3">
    <source>
        <dbReference type="ARBA" id="ARBA00023136"/>
    </source>
</evidence>
<reference evidence="9 10" key="1">
    <citation type="submission" date="2021-01" db="EMBL/GenBank/DDBJ databases">
        <title>Genomic Encyclopedia of Type Strains, Phase IV (KMG-IV): sequencing the most valuable type-strain genomes for metagenomic binning, comparative biology and taxonomic classification.</title>
        <authorList>
            <person name="Goeker M."/>
        </authorList>
    </citation>
    <scope>NUCLEOTIDE SEQUENCE [LARGE SCALE GENOMIC DNA]</scope>
    <source>
        <strain evidence="9 10">DSM 25540</strain>
    </source>
</reference>
<dbReference type="Pfam" id="PF02491">
    <property type="entry name" value="SHS2_FTSA"/>
    <property type="match status" value="1"/>
</dbReference>
<feature type="region of interest" description="Disordered" evidence="7">
    <location>
        <begin position="382"/>
        <end position="414"/>
    </location>
</feature>